<evidence type="ECO:0000313" key="6">
    <source>
        <dbReference type="Proteomes" id="UP000005824"/>
    </source>
</evidence>
<dbReference type="InParanoid" id="B4DC97"/>
<dbReference type="GO" id="GO:0032259">
    <property type="term" value="P:methylation"/>
    <property type="evidence" value="ECO:0007669"/>
    <property type="project" value="UniProtKB-KW"/>
</dbReference>
<evidence type="ECO:0000256" key="3">
    <source>
        <dbReference type="ARBA" id="ARBA00022691"/>
    </source>
</evidence>
<evidence type="ECO:0000313" key="5">
    <source>
        <dbReference type="EMBL" id="EDY15927.1"/>
    </source>
</evidence>
<dbReference type="Gene3D" id="1.10.10.10">
    <property type="entry name" value="Winged helix-like DNA-binding domain superfamily/Winged helix DNA-binding domain"/>
    <property type="match status" value="1"/>
</dbReference>
<keyword evidence="6" id="KW-1185">Reference proteome</keyword>
<dbReference type="STRING" id="497964.CfE428DRAFT_6538"/>
<dbReference type="SUPFAM" id="SSF53335">
    <property type="entry name" value="S-adenosyl-L-methionine-dependent methyltransferases"/>
    <property type="match status" value="1"/>
</dbReference>
<dbReference type="InterPro" id="IPR029063">
    <property type="entry name" value="SAM-dependent_MTases_sf"/>
</dbReference>
<dbReference type="InterPro" id="IPR016461">
    <property type="entry name" value="COMT-like"/>
</dbReference>
<name>B4DC97_9BACT</name>
<sequence length="343" mass="37797">MPVDPLLSEPATDPLPLYRGRDAIVATDLLAAAMVHLDFFTWLSEHPSTLGAICAHFEIHSRPTDVLMTLLNAMGLITQSGGVFHLTLRSREHLVKGSPWDLTPYYTSMKDRPQTLDMLKVLRTGKPANWGSYDPQAWAQAMEREDFAGPFTAAMDCRGVVLGPAMAKKLDLSENKALLDVAGGSGIYSCAMVAKHPHLRASVFEKKPVDRIARESIAKRGYSEKVSVTTGDMFADDWPTGFDVHLISNVLHDWDEEPVRKLLAKSYAALPKGGSLIVHDMHINAEKTGPLHAAEYSALLMNITEGKCYSVGEMRAYLGELGFEWTDFQPTAVGRSFILAKKL</sequence>
<feature type="domain" description="O-methyltransferase C-terminal" evidence="4">
    <location>
        <begin position="137"/>
        <end position="324"/>
    </location>
</feature>
<keyword evidence="3" id="KW-0949">S-adenosyl-L-methionine</keyword>
<gene>
    <name evidence="5" type="ORF">CfE428DRAFT_6538</name>
</gene>
<dbReference type="AlphaFoldDB" id="B4DC97"/>
<dbReference type="InterPro" id="IPR036388">
    <property type="entry name" value="WH-like_DNA-bd_sf"/>
</dbReference>
<dbReference type="Pfam" id="PF00891">
    <property type="entry name" value="Methyltransf_2"/>
    <property type="match status" value="1"/>
</dbReference>
<dbReference type="Gene3D" id="3.40.50.150">
    <property type="entry name" value="Vaccinia Virus protein VP39"/>
    <property type="match status" value="1"/>
</dbReference>
<keyword evidence="1 5" id="KW-0489">Methyltransferase</keyword>
<protein>
    <submittedName>
        <fullName evidence="5">O-methyltransferase family 2</fullName>
    </submittedName>
</protein>
<dbReference type="GO" id="GO:0008171">
    <property type="term" value="F:O-methyltransferase activity"/>
    <property type="evidence" value="ECO:0007669"/>
    <property type="project" value="InterPro"/>
</dbReference>
<dbReference type="InterPro" id="IPR001077">
    <property type="entry name" value="COMT_C"/>
</dbReference>
<dbReference type="eggNOG" id="COG0500">
    <property type="taxonomic scope" value="Bacteria"/>
</dbReference>
<comment type="caution">
    <text evidence="5">The sequence shown here is derived from an EMBL/GenBank/DDBJ whole genome shotgun (WGS) entry which is preliminary data.</text>
</comment>
<dbReference type="PROSITE" id="PS51683">
    <property type="entry name" value="SAM_OMT_II"/>
    <property type="match status" value="1"/>
</dbReference>
<evidence type="ECO:0000259" key="4">
    <source>
        <dbReference type="Pfam" id="PF00891"/>
    </source>
</evidence>
<organism evidence="5 6">
    <name type="scientific">Chthoniobacter flavus Ellin428</name>
    <dbReference type="NCBI Taxonomy" id="497964"/>
    <lineage>
        <taxon>Bacteria</taxon>
        <taxon>Pseudomonadati</taxon>
        <taxon>Verrucomicrobiota</taxon>
        <taxon>Spartobacteria</taxon>
        <taxon>Chthoniobacterales</taxon>
        <taxon>Chthoniobacteraceae</taxon>
        <taxon>Chthoniobacter</taxon>
    </lineage>
</organism>
<accession>B4DC97</accession>
<dbReference type="RefSeq" id="WP_006983855.1">
    <property type="nucleotide sequence ID" value="NZ_ABVL01000046.1"/>
</dbReference>
<dbReference type="PANTHER" id="PTHR11746">
    <property type="entry name" value="O-METHYLTRANSFERASE"/>
    <property type="match status" value="1"/>
</dbReference>
<dbReference type="Proteomes" id="UP000005824">
    <property type="component" value="Unassembled WGS sequence"/>
</dbReference>
<dbReference type="EMBL" id="ABVL01000046">
    <property type="protein sequence ID" value="EDY15927.1"/>
    <property type="molecule type" value="Genomic_DNA"/>
</dbReference>
<keyword evidence="2 5" id="KW-0808">Transferase</keyword>
<reference evidence="5 6" key="1">
    <citation type="journal article" date="2011" name="J. Bacteriol.">
        <title>Genome sequence of Chthoniobacter flavus Ellin428, an aerobic heterotrophic soil bacterium.</title>
        <authorList>
            <person name="Kant R."/>
            <person name="van Passel M.W."/>
            <person name="Palva A."/>
            <person name="Lucas S."/>
            <person name="Lapidus A."/>
            <person name="Glavina Del Rio T."/>
            <person name="Dalin E."/>
            <person name="Tice H."/>
            <person name="Bruce D."/>
            <person name="Goodwin L."/>
            <person name="Pitluck S."/>
            <person name="Larimer F.W."/>
            <person name="Land M.L."/>
            <person name="Hauser L."/>
            <person name="Sangwan P."/>
            <person name="de Vos W.M."/>
            <person name="Janssen P.H."/>
            <person name="Smidt H."/>
        </authorList>
    </citation>
    <scope>NUCLEOTIDE SEQUENCE [LARGE SCALE GENOMIC DNA]</scope>
    <source>
        <strain evidence="5 6">Ellin428</strain>
    </source>
</reference>
<evidence type="ECO:0000256" key="1">
    <source>
        <dbReference type="ARBA" id="ARBA00022603"/>
    </source>
</evidence>
<dbReference type="CDD" id="cd02440">
    <property type="entry name" value="AdoMet_MTases"/>
    <property type="match status" value="1"/>
</dbReference>
<proteinExistence type="predicted"/>
<evidence type="ECO:0000256" key="2">
    <source>
        <dbReference type="ARBA" id="ARBA00022679"/>
    </source>
</evidence>